<dbReference type="InterPro" id="IPR003593">
    <property type="entry name" value="AAA+_ATPase"/>
</dbReference>
<dbReference type="RefSeq" id="WP_210230116.1">
    <property type="nucleotide sequence ID" value="NZ_CP076022.1"/>
</dbReference>
<evidence type="ECO:0000256" key="4">
    <source>
        <dbReference type="ARBA" id="ARBA00022840"/>
    </source>
</evidence>
<dbReference type="PANTHER" id="PTHR43776">
    <property type="entry name" value="TRANSPORT ATP-BINDING PROTEIN"/>
    <property type="match status" value="1"/>
</dbReference>
<reference evidence="6 7" key="1">
    <citation type="submission" date="2021-05" db="EMBL/GenBank/DDBJ databases">
        <title>Novel species in genus Arthrobacter.</title>
        <authorList>
            <person name="Zhang G."/>
        </authorList>
    </citation>
    <scope>NUCLEOTIDE SEQUENCE [LARGE SCALE GENOMIC DNA]</scope>
    <source>
        <strain evidence="7">zg-ZUI227</strain>
    </source>
</reference>
<dbReference type="CDD" id="cd03257">
    <property type="entry name" value="ABC_NikE_OppD_transporters"/>
    <property type="match status" value="2"/>
</dbReference>
<dbReference type="Proteomes" id="UP000676885">
    <property type="component" value="Chromosome"/>
</dbReference>
<dbReference type="InterPro" id="IPR017871">
    <property type="entry name" value="ABC_transporter-like_CS"/>
</dbReference>
<evidence type="ECO:0000313" key="7">
    <source>
        <dbReference type="Proteomes" id="UP000676885"/>
    </source>
</evidence>
<organism evidence="6 7">
    <name type="scientific">Arthrobacter jiangjiafuii</name>
    <dbReference type="NCBI Taxonomy" id="2817475"/>
    <lineage>
        <taxon>Bacteria</taxon>
        <taxon>Bacillati</taxon>
        <taxon>Actinomycetota</taxon>
        <taxon>Actinomycetes</taxon>
        <taxon>Micrococcales</taxon>
        <taxon>Micrococcaceae</taxon>
        <taxon>Arthrobacter</taxon>
    </lineage>
</organism>
<keyword evidence="7" id="KW-1185">Reference proteome</keyword>
<dbReference type="EMBL" id="CP076022">
    <property type="protein sequence ID" value="QWC10821.1"/>
    <property type="molecule type" value="Genomic_DNA"/>
</dbReference>
<evidence type="ECO:0000259" key="5">
    <source>
        <dbReference type="PROSITE" id="PS50893"/>
    </source>
</evidence>
<dbReference type="InterPro" id="IPR027417">
    <property type="entry name" value="P-loop_NTPase"/>
</dbReference>
<dbReference type="InterPro" id="IPR050319">
    <property type="entry name" value="ABC_transp_ATP-bind"/>
</dbReference>
<dbReference type="SUPFAM" id="SSF52540">
    <property type="entry name" value="P-loop containing nucleoside triphosphate hydrolases"/>
    <property type="match status" value="2"/>
</dbReference>
<dbReference type="Pfam" id="PF08352">
    <property type="entry name" value="oligo_HPY"/>
    <property type="match status" value="2"/>
</dbReference>
<accession>A0A975R1T2</accession>
<dbReference type="Gene3D" id="3.40.50.300">
    <property type="entry name" value="P-loop containing nucleotide triphosphate hydrolases"/>
    <property type="match status" value="2"/>
</dbReference>
<dbReference type="FunFam" id="3.40.50.300:FF:000016">
    <property type="entry name" value="Oligopeptide ABC transporter ATP-binding component"/>
    <property type="match status" value="1"/>
</dbReference>
<dbReference type="InterPro" id="IPR013563">
    <property type="entry name" value="Oligopep_ABC_C"/>
</dbReference>
<dbReference type="SMART" id="SM00382">
    <property type="entry name" value="AAA"/>
    <property type="match status" value="2"/>
</dbReference>
<name>A0A975R1T2_9MICC</name>
<dbReference type="PROSITE" id="PS00211">
    <property type="entry name" value="ABC_TRANSPORTER_1"/>
    <property type="match status" value="2"/>
</dbReference>
<keyword evidence="4 6" id="KW-0067">ATP-binding</keyword>
<gene>
    <name evidence="6" type="ORF">KKR91_04160</name>
</gene>
<dbReference type="NCBIfam" id="NF007739">
    <property type="entry name" value="PRK10419.1"/>
    <property type="match status" value="2"/>
</dbReference>
<evidence type="ECO:0000256" key="1">
    <source>
        <dbReference type="ARBA" id="ARBA00005417"/>
    </source>
</evidence>
<evidence type="ECO:0000313" key="6">
    <source>
        <dbReference type="EMBL" id="QWC10821.1"/>
    </source>
</evidence>
<dbReference type="AlphaFoldDB" id="A0A975R1T2"/>
<dbReference type="GO" id="GO:0016887">
    <property type="term" value="F:ATP hydrolysis activity"/>
    <property type="evidence" value="ECO:0007669"/>
    <property type="project" value="InterPro"/>
</dbReference>
<protein>
    <submittedName>
        <fullName evidence="6">ABC transporter ATP-binding protein</fullName>
    </submittedName>
</protein>
<keyword evidence="2" id="KW-0813">Transport</keyword>
<evidence type="ECO:0000256" key="2">
    <source>
        <dbReference type="ARBA" id="ARBA00022448"/>
    </source>
</evidence>
<dbReference type="Pfam" id="PF00005">
    <property type="entry name" value="ABC_tran"/>
    <property type="match status" value="2"/>
</dbReference>
<dbReference type="PROSITE" id="PS50893">
    <property type="entry name" value="ABC_TRANSPORTER_2"/>
    <property type="match status" value="2"/>
</dbReference>
<dbReference type="GO" id="GO:0005524">
    <property type="term" value="F:ATP binding"/>
    <property type="evidence" value="ECO:0007669"/>
    <property type="project" value="UniProtKB-KW"/>
</dbReference>
<dbReference type="GO" id="GO:0055085">
    <property type="term" value="P:transmembrane transport"/>
    <property type="evidence" value="ECO:0007669"/>
    <property type="project" value="UniProtKB-ARBA"/>
</dbReference>
<keyword evidence="3" id="KW-0547">Nucleotide-binding</keyword>
<dbReference type="NCBIfam" id="NF008453">
    <property type="entry name" value="PRK11308.1"/>
    <property type="match status" value="2"/>
</dbReference>
<dbReference type="PANTHER" id="PTHR43776:SF7">
    <property type="entry name" value="D,D-DIPEPTIDE TRANSPORT ATP-BINDING PROTEIN DDPF-RELATED"/>
    <property type="match status" value="1"/>
</dbReference>
<comment type="similarity">
    <text evidence="1">Belongs to the ABC transporter superfamily.</text>
</comment>
<feature type="domain" description="ABC transporter" evidence="5">
    <location>
        <begin position="6"/>
        <end position="253"/>
    </location>
</feature>
<dbReference type="GO" id="GO:0015833">
    <property type="term" value="P:peptide transport"/>
    <property type="evidence" value="ECO:0007669"/>
    <property type="project" value="InterPro"/>
</dbReference>
<dbReference type="KEGG" id="ajg:KKR91_04160"/>
<proteinExistence type="inferred from homology"/>
<dbReference type="InterPro" id="IPR003439">
    <property type="entry name" value="ABC_transporter-like_ATP-bd"/>
</dbReference>
<sequence length="588" mass="62139">MAGPLLDVAGLTVSARNRVLVQDFGLSLARGERVGLIGESGSGKSMTAAALMGLLPEGVAAAGSVRLDGTAHDLIGASDRQMSRLRGKRLGMVFQEPLSALNPLMKVGRQVAEALTRHGGVPGRAAAQRSVELLASVQLPDPAQAAQAYPHQLSGGQRQRVLLAMALANDPDLLICDEPTTALDVSVQRQMLALISDGVARRGSGLLFITHDLAVAASICDRILVLRGGVLVEQGPTDEVFSRPQHPYTRGLLAASDLDATDSNGRLFTVASAAGYVPAGVPAGVPAATAAAPSVTVREPEQGVPDEASAEPLIRVRNLSRTFRRGRTSLFRPPAEVHALQDVSFDVTPGQRFGVVGESGSGKSTLLRILAGLDLPTSGSVVVAGNEVAGSREGQLRQLRSQLQIVFQDPMGSLNPRMRVGEIIAEPLLLPGTPVAARHHGARVAEMLDAVGLPREAAHRYPHQFSGGQRQRIAIARALICEPRILVADEPVSALDVSVRAQILNLLSDLVDKYQLTLVFVSHDLGVVRHLCDTVAVMHRGRIVETGPTGQVYAEPRHEYTKTLVASSLSLHEGERIRAGAASHPASF</sequence>
<evidence type="ECO:0000256" key="3">
    <source>
        <dbReference type="ARBA" id="ARBA00022741"/>
    </source>
</evidence>
<feature type="domain" description="ABC transporter" evidence="5">
    <location>
        <begin position="314"/>
        <end position="565"/>
    </location>
</feature>